<name>A0A518CU19_9PLAN</name>
<reference evidence="1 2" key="1">
    <citation type="submission" date="2019-02" db="EMBL/GenBank/DDBJ databases">
        <title>Deep-cultivation of Planctomycetes and their phenomic and genomic characterization uncovers novel biology.</title>
        <authorList>
            <person name="Wiegand S."/>
            <person name="Jogler M."/>
            <person name="Boedeker C."/>
            <person name="Pinto D."/>
            <person name="Vollmers J."/>
            <person name="Rivas-Marin E."/>
            <person name="Kohn T."/>
            <person name="Peeters S.H."/>
            <person name="Heuer A."/>
            <person name="Rast P."/>
            <person name="Oberbeckmann S."/>
            <person name="Bunk B."/>
            <person name="Jeske O."/>
            <person name="Meyerdierks A."/>
            <person name="Storesund J.E."/>
            <person name="Kallscheuer N."/>
            <person name="Luecker S."/>
            <person name="Lage O.M."/>
            <person name="Pohl T."/>
            <person name="Merkel B.J."/>
            <person name="Hornburger P."/>
            <person name="Mueller R.-W."/>
            <person name="Bruemmer F."/>
            <person name="Labrenz M."/>
            <person name="Spormann A.M."/>
            <person name="Op den Camp H."/>
            <person name="Overmann J."/>
            <person name="Amann R."/>
            <person name="Jetten M.S.M."/>
            <person name="Mascher T."/>
            <person name="Medema M.H."/>
            <person name="Devos D.P."/>
            <person name="Kaster A.-K."/>
            <person name="Ovreas L."/>
            <person name="Rohde M."/>
            <person name="Galperin M.Y."/>
            <person name="Jogler C."/>
        </authorList>
    </citation>
    <scope>NUCLEOTIDE SEQUENCE [LARGE SCALE GENOMIC DNA]</scope>
    <source>
        <strain evidence="1 2">Pla110</strain>
    </source>
</reference>
<dbReference type="KEGG" id="plon:Pla110_44850"/>
<dbReference type="EMBL" id="CP036281">
    <property type="protein sequence ID" value="QDU82723.1"/>
    <property type="molecule type" value="Genomic_DNA"/>
</dbReference>
<protein>
    <submittedName>
        <fullName evidence="1">Uncharacterized protein</fullName>
    </submittedName>
</protein>
<sequence length="37" mass="4443">MDVVQHNRESWNNYVQRGIRWSIPETAEEIARAKQDD</sequence>
<proteinExistence type="predicted"/>
<gene>
    <name evidence="1" type="ORF">Pla110_44850</name>
</gene>
<keyword evidence="2" id="KW-1185">Reference proteome</keyword>
<dbReference type="AlphaFoldDB" id="A0A518CU19"/>
<evidence type="ECO:0000313" key="2">
    <source>
        <dbReference type="Proteomes" id="UP000317178"/>
    </source>
</evidence>
<accession>A0A518CU19</accession>
<organism evidence="1 2">
    <name type="scientific">Polystyrenella longa</name>
    <dbReference type="NCBI Taxonomy" id="2528007"/>
    <lineage>
        <taxon>Bacteria</taxon>
        <taxon>Pseudomonadati</taxon>
        <taxon>Planctomycetota</taxon>
        <taxon>Planctomycetia</taxon>
        <taxon>Planctomycetales</taxon>
        <taxon>Planctomycetaceae</taxon>
        <taxon>Polystyrenella</taxon>
    </lineage>
</organism>
<dbReference type="Proteomes" id="UP000317178">
    <property type="component" value="Chromosome"/>
</dbReference>
<evidence type="ECO:0000313" key="1">
    <source>
        <dbReference type="EMBL" id="QDU82723.1"/>
    </source>
</evidence>